<evidence type="ECO:0000313" key="2">
    <source>
        <dbReference type="Proteomes" id="UP000603434"/>
    </source>
</evidence>
<dbReference type="EMBL" id="JACNJH010000283">
    <property type="protein sequence ID" value="MBC8363279.1"/>
    <property type="molecule type" value="Genomic_DNA"/>
</dbReference>
<comment type="caution">
    <text evidence="1">The sequence shown here is derived from an EMBL/GenBank/DDBJ whole genome shotgun (WGS) entry which is preliminary data.</text>
</comment>
<proteinExistence type="predicted"/>
<evidence type="ECO:0000313" key="1">
    <source>
        <dbReference type="EMBL" id="MBC8363279.1"/>
    </source>
</evidence>
<accession>A0A8J6TNR1</accession>
<evidence type="ECO:0008006" key="3">
    <source>
        <dbReference type="Google" id="ProtNLM"/>
    </source>
</evidence>
<name>A0A8J6TNR1_9BACT</name>
<reference evidence="1 2" key="1">
    <citation type="submission" date="2020-08" db="EMBL/GenBank/DDBJ databases">
        <title>Bridging the membrane lipid divide: bacteria of the FCB group superphylum have the potential to synthesize archaeal ether lipids.</title>
        <authorList>
            <person name="Villanueva L."/>
            <person name="Von Meijenfeldt F.A.B."/>
            <person name="Westbye A.B."/>
            <person name="Yadav S."/>
            <person name="Hopmans E.C."/>
            <person name="Dutilh B.E."/>
            <person name="Sinninghe Damste J.S."/>
        </authorList>
    </citation>
    <scope>NUCLEOTIDE SEQUENCE [LARGE SCALE GENOMIC DNA]</scope>
    <source>
        <strain evidence="1">NIOZ-UU30</strain>
    </source>
</reference>
<organism evidence="1 2">
    <name type="scientific">Candidatus Desulfatibia profunda</name>
    <dbReference type="NCBI Taxonomy" id="2841695"/>
    <lineage>
        <taxon>Bacteria</taxon>
        <taxon>Pseudomonadati</taxon>
        <taxon>Thermodesulfobacteriota</taxon>
        <taxon>Desulfobacteria</taxon>
        <taxon>Desulfobacterales</taxon>
        <taxon>Desulfobacterales incertae sedis</taxon>
        <taxon>Candidatus Desulfatibia</taxon>
    </lineage>
</organism>
<dbReference type="AlphaFoldDB" id="A0A8J6TNR1"/>
<sequence>MSKVKNQLPACFGRLESVFPKSKDGLRETPENCLVCFRKTECLKTALEGTDGLNVREEFIDRAYKAGAIGFLERWSRKKELRRRRKDRKKNGFGSSPS</sequence>
<dbReference type="Proteomes" id="UP000603434">
    <property type="component" value="Unassembled WGS sequence"/>
</dbReference>
<protein>
    <recommendedName>
        <fullName evidence="3">4Fe-4S Wbl-type domain-containing protein</fullName>
    </recommendedName>
</protein>
<gene>
    <name evidence="1" type="ORF">H8E23_18005</name>
</gene>